<evidence type="ECO:0000313" key="1">
    <source>
        <dbReference type="EMBL" id="VUX46321.1"/>
    </source>
</evidence>
<dbReference type="Proteomes" id="UP000326641">
    <property type="component" value="Unassembled WGS sequence"/>
</dbReference>
<evidence type="ECO:0000313" key="2">
    <source>
        <dbReference type="Proteomes" id="UP000326641"/>
    </source>
</evidence>
<proteinExistence type="predicted"/>
<dbReference type="EMBL" id="UXAT02000013">
    <property type="protein sequence ID" value="VUX46321.1"/>
    <property type="molecule type" value="Genomic_DNA"/>
</dbReference>
<organism evidence="1 2">
    <name type="scientific">Candidatus Defluviicoccus seviourii</name>
    <dbReference type="NCBI Taxonomy" id="2565273"/>
    <lineage>
        <taxon>Bacteria</taxon>
        <taxon>Pseudomonadati</taxon>
        <taxon>Pseudomonadota</taxon>
        <taxon>Alphaproteobacteria</taxon>
        <taxon>Rhodospirillales</taxon>
        <taxon>Rhodospirillaceae</taxon>
        <taxon>Defluviicoccus</taxon>
    </lineage>
</organism>
<protein>
    <submittedName>
        <fullName evidence="1">Uncharacterized protein</fullName>
    </submittedName>
</protein>
<dbReference type="AlphaFoldDB" id="A0A564WDD6"/>
<name>A0A564WDD6_9PROT</name>
<keyword evidence="2" id="KW-1185">Reference proteome</keyword>
<accession>A0A564WDD6</accession>
<dbReference type="Pfam" id="PF13814">
    <property type="entry name" value="Replic_Relax"/>
    <property type="match status" value="1"/>
</dbReference>
<reference evidence="1" key="1">
    <citation type="submission" date="2018-11" db="EMBL/GenBank/DDBJ databases">
        <authorList>
            <person name="Onetto C."/>
        </authorList>
    </citation>
    <scope>NUCLEOTIDE SEQUENCE [LARGE SCALE GENOMIC DNA]</scope>
</reference>
<comment type="caution">
    <text evidence="1">The sequence shown here is derived from an EMBL/GenBank/DDBJ whole genome shotgun (WGS) entry which is preliminary data.</text>
</comment>
<gene>
    <name evidence="1" type="ORF">DF3PA_200003</name>
</gene>
<sequence length="305" mass="34043">MNTHDTLGRRSRFLRQPLGKLVRPTGRDLAWFEELHRHGPLSSTYLRAFSPGNDRADLRRLTDLYHEADTPHGGAYLERPPQQTRTLDPRANDLVYDLTPASEQVLSEHGLWSEQAPAPNGAWLHRYMTASITASIALAAKREGVGFIGQAEILGRAGVANRFAIPDLPDLIPDALFGLDFGGNYLFFAVEADRATEQTSDLKAHRKTYERTIRQYREFVGRGLYRQALGLTAGMLVLNVTTAPGRMRNLLELTGDIAEKGYNNFMLFQCLGAFATIFRPPKVLDQLYSGPWARAGLAPFCISKI</sequence>
<dbReference type="InterPro" id="IPR025855">
    <property type="entry name" value="Replic_Relax"/>
</dbReference>